<evidence type="ECO:0000259" key="4">
    <source>
        <dbReference type="PROSITE" id="PS50995"/>
    </source>
</evidence>
<organism evidence="5 6">
    <name type="scientific">Hazenella coriacea</name>
    <dbReference type="NCBI Taxonomy" id="1179467"/>
    <lineage>
        <taxon>Bacteria</taxon>
        <taxon>Bacillati</taxon>
        <taxon>Bacillota</taxon>
        <taxon>Bacilli</taxon>
        <taxon>Bacillales</taxon>
        <taxon>Thermoactinomycetaceae</taxon>
        <taxon>Hazenella</taxon>
    </lineage>
</organism>
<reference evidence="5 6" key="1">
    <citation type="submission" date="2019-03" db="EMBL/GenBank/DDBJ databases">
        <title>Genomic Encyclopedia of Type Strains, Phase IV (KMG-IV): sequencing the most valuable type-strain genomes for metagenomic binning, comparative biology and taxonomic classification.</title>
        <authorList>
            <person name="Goeker M."/>
        </authorList>
    </citation>
    <scope>NUCLEOTIDE SEQUENCE [LARGE SCALE GENOMIC DNA]</scope>
    <source>
        <strain evidence="5 6">DSM 45707</strain>
    </source>
</reference>
<evidence type="ECO:0000256" key="2">
    <source>
        <dbReference type="ARBA" id="ARBA00023125"/>
    </source>
</evidence>
<dbReference type="InterPro" id="IPR036390">
    <property type="entry name" value="WH_DNA-bd_sf"/>
</dbReference>
<dbReference type="InterPro" id="IPR055166">
    <property type="entry name" value="Transc_reg_Sar_Rot_HTH"/>
</dbReference>
<gene>
    <name evidence="5" type="ORF">EDD58_101339</name>
</gene>
<protein>
    <submittedName>
        <fullName evidence="5">MarR family transcriptional regulator</fullName>
    </submittedName>
</protein>
<dbReference type="SMART" id="SM00347">
    <property type="entry name" value="HTH_MARR"/>
    <property type="match status" value="1"/>
</dbReference>
<keyword evidence="6" id="KW-1185">Reference proteome</keyword>
<dbReference type="GO" id="GO:0003700">
    <property type="term" value="F:DNA-binding transcription factor activity"/>
    <property type="evidence" value="ECO:0007669"/>
    <property type="project" value="InterPro"/>
</dbReference>
<dbReference type="OrthoDB" id="9799747at2"/>
<evidence type="ECO:0000256" key="3">
    <source>
        <dbReference type="ARBA" id="ARBA00023163"/>
    </source>
</evidence>
<evidence type="ECO:0000256" key="1">
    <source>
        <dbReference type="ARBA" id="ARBA00023015"/>
    </source>
</evidence>
<dbReference type="PANTHER" id="PTHR33164">
    <property type="entry name" value="TRANSCRIPTIONAL REGULATOR, MARR FAMILY"/>
    <property type="match status" value="1"/>
</dbReference>
<dbReference type="PANTHER" id="PTHR33164:SF67">
    <property type="entry name" value="TRANSCRIPTIONAL REGULATOR, MARR FAMILY"/>
    <property type="match status" value="1"/>
</dbReference>
<evidence type="ECO:0000313" key="6">
    <source>
        <dbReference type="Proteomes" id="UP000294937"/>
    </source>
</evidence>
<dbReference type="Pfam" id="PF22381">
    <property type="entry name" value="Staph_reg_Sar_Rot"/>
    <property type="match status" value="1"/>
</dbReference>
<dbReference type="GO" id="GO:0003677">
    <property type="term" value="F:DNA binding"/>
    <property type="evidence" value="ECO:0007669"/>
    <property type="project" value="UniProtKB-KW"/>
</dbReference>
<feature type="domain" description="HTH marR-type" evidence="4">
    <location>
        <begin position="4"/>
        <end position="138"/>
    </location>
</feature>
<evidence type="ECO:0000313" key="5">
    <source>
        <dbReference type="EMBL" id="TCS96702.1"/>
    </source>
</evidence>
<accession>A0A4R3LAH1</accession>
<dbReference type="GO" id="GO:0006950">
    <property type="term" value="P:response to stress"/>
    <property type="evidence" value="ECO:0007669"/>
    <property type="project" value="TreeGrafter"/>
</dbReference>
<dbReference type="SUPFAM" id="SSF46785">
    <property type="entry name" value="Winged helix' DNA-binding domain"/>
    <property type="match status" value="1"/>
</dbReference>
<dbReference type="PROSITE" id="PS50995">
    <property type="entry name" value="HTH_MARR_2"/>
    <property type="match status" value="1"/>
</dbReference>
<dbReference type="InterPro" id="IPR036388">
    <property type="entry name" value="WH-like_DNA-bd_sf"/>
</dbReference>
<keyword evidence="2" id="KW-0238">DNA-binding</keyword>
<name>A0A4R3LAH1_9BACL</name>
<keyword evidence="3" id="KW-0804">Transcription</keyword>
<dbReference type="InterPro" id="IPR039422">
    <property type="entry name" value="MarR/SlyA-like"/>
</dbReference>
<keyword evidence="1" id="KW-0805">Transcription regulation</keyword>
<dbReference type="EMBL" id="SMAG01000001">
    <property type="protein sequence ID" value="TCS96702.1"/>
    <property type="molecule type" value="Genomic_DNA"/>
</dbReference>
<dbReference type="Gene3D" id="1.10.10.10">
    <property type="entry name" value="Winged helix-like DNA-binding domain superfamily/Winged helix DNA-binding domain"/>
    <property type="match status" value="1"/>
</dbReference>
<dbReference type="RefSeq" id="WP_131923093.1">
    <property type="nucleotide sequence ID" value="NZ_SMAG01000001.1"/>
</dbReference>
<dbReference type="InterPro" id="IPR000835">
    <property type="entry name" value="HTH_MarR-typ"/>
</dbReference>
<dbReference type="PRINTS" id="PR00598">
    <property type="entry name" value="HTHMARR"/>
</dbReference>
<proteinExistence type="predicted"/>
<dbReference type="AlphaFoldDB" id="A0A4R3LAH1"/>
<sequence>MSDRVELILDLEQTFRNTIRQMRKDLAFILGDNLTGAEFGVLKQLQKKSPQIVTALSQEFEVSVSHITHVADQLERKNLACRKRSQLDKRVVELHITEEGKKLVEDLSQKKLKYFHEKFEGLTTEEIEKLLNLLKKLA</sequence>
<dbReference type="Proteomes" id="UP000294937">
    <property type="component" value="Unassembled WGS sequence"/>
</dbReference>
<comment type="caution">
    <text evidence="5">The sequence shown here is derived from an EMBL/GenBank/DDBJ whole genome shotgun (WGS) entry which is preliminary data.</text>
</comment>